<dbReference type="PIRSF" id="PIRSF028099">
    <property type="entry name" value="DUF1111"/>
    <property type="match status" value="1"/>
</dbReference>
<evidence type="ECO:0000256" key="2">
    <source>
        <dbReference type="ARBA" id="ARBA00022723"/>
    </source>
</evidence>
<keyword evidence="3 4" id="KW-0408">Iron</keyword>
<feature type="chain" id="PRO_5008536874" evidence="5">
    <location>
        <begin position="19"/>
        <end position="475"/>
    </location>
</feature>
<dbReference type="InterPro" id="IPR009056">
    <property type="entry name" value="Cyt_c-like_dom"/>
</dbReference>
<dbReference type="EMBL" id="CP016634">
    <property type="protein sequence ID" value="ANY88080.1"/>
    <property type="molecule type" value="Genomic_DNA"/>
</dbReference>
<dbReference type="GO" id="GO:0046872">
    <property type="term" value="F:metal ion binding"/>
    <property type="evidence" value="ECO:0007669"/>
    <property type="project" value="UniProtKB-KW"/>
</dbReference>
<dbReference type="InterPro" id="IPR010538">
    <property type="entry name" value="DHOR"/>
</dbReference>
<evidence type="ECO:0000313" key="7">
    <source>
        <dbReference type="EMBL" id="ANY88080.1"/>
    </source>
</evidence>
<dbReference type="Gene3D" id="1.10.760.10">
    <property type="entry name" value="Cytochrome c-like domain"/>
    <property type="match status" value="1"/>
</dbReference>
<dbReference type="PANTHER" id="PTHR30600">
    <property type="entry name" value="CYTOCHROME C PEROXIDASE-RELATED"/>
    <property type="match status" value="1"/>
</dbReference>
<proteinExistence type="predicted"/>
<dbReference type="PROSITE" id="PS51257">
    <property type="entry name" value="PROKAR_LIPOPROTEIN"/>
    <property type="match status" value="1"/>
</dbReference>
<dbReference type="AlphaFoldDB" id="A0A1B2F794"/>
<dbReference type="InterPro" id="IPR036909">
    <property type="entry name" value="Cyt_c-like_dom_sf"/>
</dbReference>
<reference evidence="7" key="1">
    <citation type="submission" date="2016-07" db="EMBL/GenBank/DDBJ databases">
        <title>New class B carbapenemase carried by novel plasmid in Pseudomonas putida enviromental strain in eastern Amazonia.</title>
        <authorList>
            <person name="Souza C.O."/>
            <person name="Lima K.V."/>
            <person name="Brasiliense D.M."/>
            <person name="Perez-Chaparro P.J."/>
            <person name="Mamizuka E.M."/>
            <person name="Lima M.O."/>
            <person name="Lima L.N."/>
            <person name="McCulloch J.A."/>
        </authorList>
    </citation>
    <scope>NUCLEOTIDE SEQUENCE [LARGE SCALE GENOMIC DNA]</scope>
    <source>
        <strain evidence="7">IEC33019</strain>
    </source>
</reference>
<name>A0A1B2F794_PSEPU</name>
<evidence type="ECO:0000256" key="5">
    <source>
        <dbReference type="SAM" id="SignalP"/>
    </source>
</evidence>
<dbReference type="RefSeq" id="WP_070092377.1">
    <property type="nucleotide sequence ID" value="NZ_CP016634.1"/>
</dbReference>
<evidence type="ECO:0000259" key="6">
    <source>
        <dbReference type="PROSITE" id="PS51007"/>
    </source>
</evidence>
<dbReference type="GO" id="GO:0004130">
    <property type="term" value="F:cytochrome-c peroxidase activity"/>
    <property type="evidence" value="ECO:0007669"/>
    <property type="project" value="TreeGrafter"/>
</dbReference>
<accession>A0A1B2F794</accession>
<dbReference type="Pfam" id="PF06537">
    <property type="entry name" value="DHOR"/>
    <property type="match status" value="1"/>
</dbReference>
<evidence type="ECO:0000256" key="3">
    <source>
        <dbReference type="ARBA" id="ARBA00023004"/>
    </source>
</evidence>
<feature type="signal peptide" evidence="5">
    <location>
        <begin position="1"/>
        <end position="18"/>
    </location>
</feature>
<keyword evidence="5" id="KW-0732">Signal</keyword>
<keyword evidence="1 4" id="KW-0349">Heme</keyword>
<organism evidence="7">
    <name type="scientific">Pseudomonas putida</name>
    <name type="common">Arthrobacter siderocapsulatus</name>
    <dbReference type="NCBI Taxonomy" id="303"/>
    <lineage>
        <taxon>Bacteria</taxon>
        <taxon>Pseudomonadati</taxon>
        <taxon>Pseudomonadota</taxon>
        <taxon>Gammaproteobacteria</taxon>
        <taxon>Pseudomonadales</taxon>
        <taxon>Pseudomonadaceae</taxon>
        <taxon>Pseudomonas</taxon>
    </lineage>
</organism>
<sequence length="475" mass="51282">MPASLLRLSLLLLVAALAACDDAPRFTQAEPGEALSAGKATVQRSDRNAFSLPSANLSPERRLDFSVGNSFFRNPWVIAPSTTTARDGLGPLFNTNACQNCHVRDGRGHPPEPDASNAVSMLVRLSIPDQPQYAKEIERLGVVPEPVYGTQLQDMAVPGVAPEGKVRVDYTTHSVTFKDGHTVELRRPALQITQLGYGPMHPETRFSARVAPPMIGLGLLEAIPEAAILANADPGDRNGDGIRGRANQVWDQATNKTVLGRFGWKAGQPNVNQQNVHAFAGDMGLTSTLQPVDDCTPAQLDCLAAPNGDGADGEKEVSDNILRLVTFYTRNLGVPARRDVGAPQVLAGKNLFFQAGCQGCHTPQFTTGPDTHEPELANQVIRPYSDLLLHDMGPDLADNRSEFKASGQDWRTPPLWGIGLTETVSGHTQFLHDGRARNLLEAVLWHGGEAEAARNHVLTFNAKQRTALLAFLNSL</sequence>
<dbReference type="InterPro" id="IPR051395">
    <property type="entry name" value="Cytochrome_c_Peroxidase/MauG"/>
</dbReference>
<dbReference type="GO" id="GO:0009055">
    <property type="term" value="F:electron transfer activity"/>
    <property type="evidence" value="ECO:0007669"/>
    <property type="project" value="InterPro"/>
</dbReference>
<dbReference type="PROSITE" id="PS51007">
    <property type="entry name" value="CYTC"/>
    <property type="match status" value="1"/>
</dbReference>
<dbReference type="GO" id="GO:0020037">
    <property type="term" value="F:heme binding"/>
    <property type="evidence" value="ECO:0007669"/>
    <property type="project" value="InterPro"/>
</dbReference>
<protein>
    <submittedName>
        <fullName evidence="7">Cytochrome c</fullName>
    </submittedName>
</protein>
<gene>
    <name evidence="7" type="ORF">IEC33019_2534</name>
</gene>
<dbReference type="SUPFAM" id="SSF46626">
    <property type="entry name" value="Cytochrome c"/>
    <property type="match status" value="1"/>
</dbReference>
<keyword evidence="2 4" id="KW-0479">Metal-binding</keyword>
<dbReference type="PANTHER" id="PTHR30600:SF4">
    <property type="entry name" value="CYTOCHROME C DOMAIN-CONTAINING PROTEIN"/>
    <property type="match status" value="1"/>
</dbReference>
<evidence type="ECO:0000256" key="1">
    <source>
        <dbReference type="ARBA" id="ARBA00022617"/>
    </source>
</evidence>
<evidence type="ECO:0000256" key="4">
    <source>
        <dbReference type="PROSITE-ProRule" id="PRU00433"/>
    </source>
</evidence>
<feature type="domain" description="Cytochrome c" evidence="6">
    <location>
        <begin position="343"/>
        <end position="475"/>
    </location>
</feature>